<organism evidence="2 3">
    <name type="scientific">Prosthecomicrobium pneumaticum</name>
    <dbReference type="NCBI Taxonomy" id="81895"/>
    <lineage>
        <taxon>Bacteria</taxon>
        <taxon>Pseudomonadati</taxon>
        <taxon>Pseudomonadota</taxon>
        <taxon>Alphaproteobacteria</taxon>
        <taxon>Hyphomicrobiales</taxon>
        <taxon>Kaistiaceae</taxon>
        <taxon>Prosthecomicrobium</taxon>
    </lineage>
</organism>
<evidence type="ECO:0000313" key="3">
    <source>
        <dbReference type="Proteomes" id="UP000523821"/>
    </source>
</evidence>
<gene>
    <name evidence="2" type="ORF">GGQ63_003445</name>
</gene>
<feature type="compositionally biased region" description="Basic and acidic residues" evidence="1">
    <location>
        <begin position="1"/>
        <end position="18"/>
    </location>
</feature>
<accession>A0A7W9L3C6</accession>
<name>A0A7W9L3C6_9HYPH</name>
<dbReference type="Proteomes" id="UP000523821">
    <property type="component" value="Unassembled WGS sequence"/>
</dbReference>
<feature type="compositionally biased region" description="Basic and acidic residues" evidence="1">
    <location>
        <begin position="31"/>
        <end position="51"/>
    </location>
</feature>
<evidence type="ECO:0000313" key="2">
    <source>
        <dbReference type="EMBL" id="MBB5754359.1"/>
    </source>
</evidence>
<dbReference type="RefSeq" id="WP_183858008.1">
    <property type="nucleotide sequence ID" value="NZ_JACHOO010000008.1"/>
</dbReference>
<sequence>MTTAPTDHHEAQLRKQIEETFSPRAGSATKKGGDRDLDENRQENLGEKLDEAIEESFPASDPVSVTVTR</sequence>
<reference evidence="2 3" key="1">
    <citation type="submission" date="2020-08" db="EMBL/GenBank/DDBJ databases">
        <title>Genomic Encyclopedia of Type Strains, Phase IV (KMG-IV): sequencing the most valuable type-strain genomes for metagenomic binning, comparative biology and taxonomic classification.</title>
        <authorList>
            <person name="Goeker M."/>
        </authorList>
    </citation>
    <scope>NUCLEOTIDE SEQUENCE [LARGE SCALE GENOMIC DNA]</scope>
    <source>
        <strain evidence="2 3">DSM 16268</strain>
    </source>
</reference>
<proteinExistence type="predicted"/>
<keyword evidence="3" id="KW-1185">Reference proteome</keyword>
<dbReference type="EMBL" id="JACHOO010000008">
    <property type="protein sequence ID" value="MBB5754359.1"/>
    <property type="molecule type" value="Genomic_DNA"/>
</dbReference>
<feature type="region of interest" description="Disordered" evidence="1">
    <location>
        <begin position="1"/>
        <end position="69"/>
    </location>
</feature>
<comment type="caution">
    <text evidence="2">The sequence shown here is derived from an EMBL/GenBank/DDBJ whole genome shotgun (WGS) entry which is preliminary data.</text>
</comment>
<protein>
    <submittedName>
        <fullName evidence="2">Uncharacterized protein</fullName>
    </submittedName>
</protein>
<dbReference type="AlphaFoldDB" id="A0A7W9L3C6"/>
<evidence type="ECO:0000256" key="1">
    <source>
        <dbReference type="SAM" id="MobiDB-lite"/>
    </source>
</evidence>